<feature type="domain" description="CNNM transmembrane" evidence="11">
    <location>
        <begin position="1"/>
        <end position="197"/>
    </location>
</feature>
<keyword evidence="4" id="KW-0677">Repeat</keyword>
<gene>
    <name evidence="12" type="primary">tlyC</name>
    <name evidence="12" type="ORF">ETAA8_15850</name>
</gene>
<feature type="transmembrane region" description="Helical" evidence="9">
    <location>
        <begin position="103"/>
        <end position="127"/>
    </location>
</feature>
<dbReference type="InterPro" id="IPR046342">
    <property type="entry name" value="CBS_dom_sf"/>
</dbReference>
<accession>A0A517Y8E6</accession>
<keyword evidence="7" id="KW-0129">CBS domain</keyword>
<sequence length="460" mass="50581">MSLSVIAVIIVMLLLNGLFAAYELALASVRVDRLRLLTEQKRRGAATALKMKGRMEASLAVVQLGITLVGAIAAAVGGASAEEGLTPLIRPWLETIGIHSENWANFFAIACVVLPISAFTIVVGELIPKVFALKNAELVCLLLSPLMWVFSIVAFPAVWLFENITMQFVALVERLPFMKQTDDHRAVGLHELRAQVNLLRASQAIGMQEERIILQASRLSSMKVSDIMLPEDDIVMVVADAPLSENLIIAHMDLHTRFPVTVRRGDPQAIIGYVTFKDMVLLAKTHPGNPVIREIVRQISSVSVDLSLSESLRRMTTEHQHLALVRGEGGTVVGMITQEDIFEELVGDIQDEFDRLPRHISPAGQQLVVGGGVTLGQLRNLLKRVELGGELPDATAINDWLNLGREDHLRGGDVVEIDGLWFQVRKVRRRRITEALIDPLGSPFDPRRSAAAIPLTEKTA</sequence>
<evidence type="ECO:0000256" key="5">
    <source>
        <dbReference type="ARBA" id="ARBA00022989"/>
    </source>
</evidence>
<dbReference type="InterPro" id="IPR051676">
    <property type="entry name" value="UPF0053_domain"/>
</dbReference>
<reference evidence="12 13" key="1">
    <citation type="submission" date="2019-02" db="EMBL/GenBank/DDBJ databases">
        <title>Deep-cultivation of Planctomycetes and their phenomic and genomic characterization uncovers novel biology.</title>
        <authorList>
            <person name="Wiegand S."/>
            <person name="Jogler M."/>
            <person name="Boedeker C."/>
            <person name="Pinto D."/>
            <person name="Vollmers J."/>
            <person name="Rivas-Marin E."/>
            <person name="Kohn T."/>
            <person name="Peeters S.H."/>
            <person name="Heuer A."/>
            <person name="Rast P."/>
            <person name="Oberbeckmann S."/>
            <person name="Bunk B."/>
            <person name="Jeske O."/>
            <person name="Meyerdierks A."/>
            <person name="Storesund J.E."/>
            <person name="Kallscheuer N."/>
            <person name="Luecker S."/>
            <person name="Lage O.M."/>
            <person name="Pohl T."/>
            <person name="Merkel B.J."/>
            <person name="Hornburger P."/>
            <person name="Mueller R.-W."/>
            <person name="Bruemmer F."/>
            <person name="Labrenz M."/>
            <person name="Spormann A.M."/>
            <person name="Op den Camp H."/>
            <person name="Overmann J."/>
            <person name="Amann R."/>
            <person name="Jetten M.S.M."/>
            <person name="Mascher T."/>
            <person name="Medema M.H."/>
            <person name="Devos D.P."/>
            <person name="Kaster A.-K."/>
            <person name="Ovreas L."/>
            <person name="Rohde M."/>
            <person name="Galperin M.Y."/>
            <person name="Jogler C."/>
        </authorList>
    </citation>
    <scope>NUCLEOTIDE SEQUENCE [LARGE SCALE GENOMIC DNA]</scope>
    <source>
        <strain evidence="12 13">ETA_A8</strain>
    </source>
</reference>
<evidence type="ECO:0000259" key="11">
    <source>
        <dbReference type="PROSITE" id="PS51846"/>
    </source>
</evidence>
<evidence type="ECO:0000256" key="7">
    <source>
        <dbReference type="PROSITE-ProRule" id="PRU00703"/>
    </source>
</evidence>
<feature type="transmembrane region" description="Helical" evidence="9">
    <location>
        <begin position="59"/>
        <end position="81"/>
    </location>
</feature>
<dbReference type="GO" id="GO:0005886">
    <property type="term" value="C:plasma membrane"/>
    <property type="evidence" value="ECO:0007669"/>
    <property type="project" value="UniProtKB-SubCell"/>
</dbReference>
<dbReference type="SUPFAM" id="SSF54631">
    <property type="entry name" value="CBS-domain pair"/>
    <property type="match status" value="1"/>
</dbReference>
<dbReference type="CDD" id="cd04590">
    <property type="entry name" value="CBS_pair_CorC_HlyC_assoc"/>
    <property type="match status" value="1"/>
</dbReference>
<protein>
    <submittedName>
        <fullName evidence="12">Hemolysin C</fullName>
    </submittedName>
</protein>
<keyword evidence="6 8" id="KW-0472">Membrane</keyword>
<evidence type="ECO:0000313" key="12">
    <source>
        <dbReference type="EMBL" id="QDU26507.1"/>
    </source>
</evidence>
<dbReference type="Proteomes" id="UP000315017">
    <property type="component" value="Chromosome"/>
</dbReference>
<dbReference type="PANTHER" id="PTHR43099:SF5">
    <property type="entry name" value="HLYC_CORC FAMILY TRANSPORTER"/>
    <property type="match status" value="1"/>
</dbReference>
<keyword evidence="3 8" id="KW-0812">Transmembrane</keyword>
<feature type="transmembrane region" description="Helical" evidence="9">
    <location>
        <begin position="6"/>
        <end position="26"/>
    </location>
</feature>
<evidence type="ECO:0000259" key="10">
    <source>
        <dbReference type="PROSITE" id="PS51371"/>
    </source>
</evidence>
<dbReference type="Pfam" id="PF00571">
    <property type="entry name" value="CBS"/>
    <property type="match status" value="1"/>
</dbReference>
<dbReference type="KEGG" id="aagg:ETAA8_15850"/>
<comment type="subcellular location">
    <subcellularLocation>
        <location evidence="1">Cell membrane</location>
        <topology evidence="1">Multi-pass membrane protein</topology>
    </subcellularLocation>
</comment>
<evidence type="ECO:0000256" key="1">
    <source>
        <dbReference type="ARBA" id="ARBA00004651"/>
    </source>
</evidence>
<dbReference type="OrthoDB" id="9798188at2"/>
<evidence type="ECO:0000256" key="9">
    <source>
        <dbReference type="SAM" id="Phobius"/>
    </source>
</evidence>
<dbReference type="RefSeq" id="WP_145087168.1">
    <property type="nucleotide sequence ID" value="NZ_CP036274.1"/>
</dbReference>
<dbReference type="EMBL" id="CP036274">
    <property type="protein sequence ID" value="QDU26507.1"/>
    <property type="molecule type" value="Genomic_DNA"/>
</dbReference>
<organism evidence="12 13">
    <name type="scientific">Anatilimnocola aggregata</name>
    <dbReference type="NCBI Taxonomy" id="2528021"/>
    <lineage>
        <taxon>Bacteria</taxon>
        <taxon>Pseudomonadati</taxon>
        <taxon>Planctomycetota</taxon>
        <taxon>Planctomycetia</taxon>
        <taxon>Pirellulales</taxon>
        <taxon>Pirellulaceae</taxon>
        <taxon>Anatilimnocola</taxon>
    </lineage>
</organism>
<evidence type="ECO:0000256" key="6">
    <source>
        <dbReference type="ARBA" id="ARBA00023136"/>
    </source>
</evidence>
<keyword evidence="13" id="KW-1185">Reference proteome</keyword>
<keyword evidence="5 8" id="KW-1133">Transmembrane helix</keyword>
<evidence type="ECO:0000256" key="4">
    <source>
        <dbReference type="ARBA" id="ARBA00022737"/>
    </source>
</evidence>
<dbReference type="Gene3D" id="3.10.580.10">
    <property type="entry name" value="CBS-domain"/>
    <property type="match status" value="1"/>
</dbReference>
<feature type="transmembrane region" description="Helical" evidence="9">
    <location>
        <begin position="139"/>
        <end position="161"/>
    </location>
</feature>
<keyword evidence="2" id="KW-1003">Cell membrane</keyword>
<dbReference type="Pfam" id="PF01595">
    <property type="entry name" value="CNNM"/>
    <property type="match status" value="1"/>
</dbReference>
<proteinExistence type="predicted"/>
<evidence type="ECO:0000256" key="8">
    <source>
        <dbReference type="PROSITE-ProRule" id="PRU01193"/>
    </source>
</evidence>
<dbReference type="PROSITE" id="PS51371">
    <property type="entry name" value="CBS"/>
    <property type="match status" value="1"/>
</dbReference>
<feature type="domain" description="CBS" evidence="10">
    <location>
        <begin position="295"/>
        <end position="352"/>
    </location>
</feature>
<evidence type="ECO:0000256" key="2">
    <source>
        <dbReference type="ARBA" id="ARBA00022475"/>
    </source>
</evidence>
<dbReference type="AlphaFoldDB" id="A0A517Y8E6"/>
<dbReference type="InterPro" id="IPR044751">
    <property type="entry name" value="Ion_transp-like_CBS"/>
</dbReference>
<dbReference type="InterPro" id="IPR002550">
    <property type="entry name" value="CNNM"/>
</dbReference>
<dbReference type="InterPro" id="IPR000644">
    <property type="entry name" value="CBS_dom"/>
</dbReference>
<name>A0A517Y8E6_9BACT</name>
<evidence type="ECO:0000256" key="3">
    <source>
        <dbReference type="ARBA" id="ARBA00022692"/>
    </source>
</evidence>
<evidence type="ECO:0000313" key="13">
    <source>
        <dbReference type="Proteomes" id="UP000315017"/>
    </source>
</evidence>
<dbReference type="PROSITE" id="PS51846">
    <property type="entry name" value="CNNM"/>
    <property type="match status" value="1"/>
</dbReference>
<dbReference type="PANTHER" id="PTHR43099">
    <property type="entry name" value="UPF0053 PROTEIN YRKA"/>
    <property type="match status" value="1"/>
</dbReference>